<dbReference type="InterPro" id="IPR036388">
    <property type="entry name" value="WH-like_DNA-bd_sf"/>
</dbReference>
<dbReference type="InterPro" id="IPR011991">
    <property type="entry name" value="ArsR-like_HTH"/>
</dbReference>
<dbReference type="SMART" id="SM00344">
    <property type="entry name" value="HTH_ASNC"/>
    <property type="match status" value="1"/>
</dbReference>
<evidence type="ECO:0000256" key="1">
    <source>
        <dbReference type="ARBA" id="ARBA00023015"/>
    </source>
</evidence>
<dbReference type="RefSeq" id="WP_013408473.1">
    <property type="nucleotide sequence ID" value="NC_014655.1"/>
</dbReference>
<gene>
    <name evidence="5" type="ordered locus">Lbys_1717</name>
</gene>
<evidence type="ECO:0000313" key="5">
    <source>
        <dbReference type="EMBL" id="ADQ17424.1"/>
    </source>
</evidence>
<dbReference type="Gene3D" id="1.10.10.10">
    <property type="entry name" value="Winged helix-like DNA-binding domain superfamily/Winged helix DNA-binding domain"/>
    <property type="match status" value="1"/>
</dbReference>
<proteinExistence type="predicted"/>
<evidence type="ECO:0000256" key="3">
    <source>
        <dbReference type="ARBA" id="ARBA00023163"/>
    </source>
</evidence>
<dbReference type="SUPFAM" id="SSF54909">
    <property type="entry name" value="Dimeric alpha+beta barrel"/>
    <property type="match status" value="1"/>
</dbReference>
<accession>E4RZK0</accession>
<sequence length="152" mass="17550">MVIDPVDLKILKILKRDGLATNRQIAYELNLTTTPVHERIKRLRRDGLIKRYTIELDPKKLKKDLMVFVKVSLKEHSQEYLKRFEEDVQSIPEIVECFCISGESDFLLKVIVSDMDEYKHFILNKLAALPNIGEAQSNFVITEAKMSSVLGE</sequence>
<keyword evidence="3" id="KW-0804">Transcription</keyword>
<dbReference type="Pfam" id="PF01037">
    <property type="entry name" value="AsnC_trans_reg"/>
    <property type="match status" value="1"/>
</dbReference>
<dbReference type="eggNOG" id="COG1522">
    <property type="taxonomic scope" value="Bacteria"/>
</dbReference>
<dbReference type="InterPro" id="IPR000485">
    <property type="entry name" value="AsnC-type_HTH_dom"/>
</dbReference>
<dbReference type="PROSITE" id="PS50956">
    <property type="entry name" value="HTH_ASNC_2"/>
    <property type="match status" value="1"/>
</dbReference>
<dbReference type="SUPFAM" id="SSF46785">
    <property type="entry name" value="Winged helix' DNA-binding domain"/>
    <property type="match status" value="1"/>
</dbReference>
<dbReference type="Gene3D" id="3.30.70.920">
    <property type="match status" value="1"/>
</dbReference>
<dbReference type="HOGENOM" id="CLU_091233_0_0_10"/>
<dbReference type="PANTHER" id="PTHR30154:SF34">
    <property type="entry name" value="TRANSCRIPTIONAL REGULATOR AZLB"/>
    <property type="match status" value="1"/>
</dbReference>
<dbReference type="GO" id="GO:0043200">
    <property type="term" value="P:response to amino acid"/>
    <property type="evidence" value="ECO:0007669"/>
    <property type="project" value="TreeGrafter"/>
</dbReference>
<reference evidence="5 6" key="2">
    <citation type="journal article" date="2011" name="Stand. Genomic Sci.">
        <title>Complete genome sequence of Leadbetterella byssophila type strain (4M15).</title>
        <authorList>
            <person name="Abt B."/>
            <person name="Teshima H."/>
            <person name="Lucas S."/>
            <person name="Lapidus A."/>
            <person name="Del Rio T.G."/>
            <person name="Nolan M."/>
            <person name="Tice H."/>
            <person name="Cheng J.F."/>
            <person name="Pitluck S."/>
            <person name="Liolios K."/>
            <person name="Pagani I."/>
            <person name="Ivanova N."/>
            <person name="Mavromatis K."/>
            <person name="Pati A."/>
            <person name="Tapia R."/>
            <person name="Han C."/>
            <person name="Goodwin L."/>
            <person name="Chen A."/>
            <person name="Palaniappan K."/>
            <person name="Land M."/>
            <person name="Hauser L."/>
            <person name="Chang Y.J."/>
            <person name="Jeffries C.D."/>
            <person name="Rohde M."/>
            <person name="Goker M."/>
            <person name="Tindall B.J."/>
            <person name="Detter J.C."/>
            <person name="Woyke T."/>
            <person name="Bristow J."/>
            <person name="Eisen J.A."/>
            <person name="Markowitz V."/>
            <person name="Hugenholtz P."/>
            <person name="Klenk H.P."/>
            <person name="Kyrpides N.C."/>
        </authorList>
    </citation>
    <scope>NUCLEOTIDE SEQUENCE [LARGE SCALE GENOMIC DNA]</scope>
    <source>
        <strain evidence="6">DSM 17132 / JCM 16389 / KACC 11308 / NBRC 106382 / 4M15</strain>
    </source>
</reference>
<keyword evidence="2" id="KW-0238">DNA-binding</keyword>
<dbReference type="InterPro" id="IPR019885">
    <property type="entry name" value="Tscrpt_reg_HTH_AsnC-type_CS"/>
</dbReference>
<dbReference type="PROSITE" id="PS00519">
    <property type="entry name" value="HTH_ASNC_1"/>
    <property type="match status" value="1"/>
</dbReference>
<protein>
    <submittedName>
        <fullName evidence="5">Transcriptional regulator, AsnC family</fullName>
    </submittedName>
</protein>
<dbReference type="EMBL" id="CP002305">
    <property type="protein sequence ID" value="ADQ17424.1"/>
    <property type="molecule type" value="Genomic_DNA"/>
</dbReference>
<dbReference type="OrthoDB" id="9800326at2"/>
<dbReference type="GO" id="GO:0006355">
    <property type="term" value="P:regulation of DNA-templated transcription"/>
    <property type="evidence" value="ECO:0007669"/>
    <property type="project" value="UniProtKB-ARBA"/>
</dbReference>
<keyword evidence="6" id="KW-1185">Reference proteome</keyword>
<dbReference type="PRINTS" id="PR00033">
    <property type="entry name" value="HTHASNC"/>
</dbReference>
<evidence type="ECO:0000256" key="2">
    <source>
        <dbReference type="ARBA" id="ARBA00023125"/>
    </source>
</evidence>
<organism evidence="5 6">
    <name type="scientific">Leadbetterella byssophila (strain DSM 17132 / JCM 16389 / KACC 11308 / NBRC 106382 / 4M15)</name>
    <dbReference type="NCBI Taxonomy" id="649349"/>
    <lineage>
        <taxon>Bacteria</taxon>
        <taxon>Pseudomonadati</taxon>
        <taxon>Bacteroidota</taxon>
        <taxon>Cytophagia</taxon>
        <taxon>Cytophagales</taxon>
        <taxon>Leadbetterellaceae</taxon>
        <taxon>Leadbetterella</taxon>
    </lineage>
</organism>
<dbReference type="InterPro" id="IPR011008">
    <property type="entry name" value="Dimeric_a/b-barrel"/>
</dbReference>
<dbReference type="CDD" id="cd00090">
    <property type="entry name" value="HTH_ARSR"/>
    <property type="match status" value="1"/>
</dbReference>
<reference key="1">
    <citation type="submission" date="2010-11" db="EMBL/GenBank/DDBJ databases">
        <title>The complete genome of Leadbetterella byssophila DSM 17132.</title>
        <authorList>
            <consortium name="US DOE Joint Genome Institute (JGI-PGF)"/>
            <person name="Lucas S."/>
            <person name="Copeland A."/>
            <person name="Lapidus A."/>
            <person name="Glavina del Rio T."/>
            <person name="Dalin E."/>
            <person name="Tice H."/>
            <person name="Bruce D."/>
            <person name="Goodwin L."/>
            <person name="Pitluck S."/>
            <person name="Kyrpides N."/>
            <person name="Mavromatis K."/>
            <person name="Ivanova N."/>
            <person name="Teshima H."/>
            <person name="Brettin T."/>
            <person name="Detter J.C."/>
            <person name="Han C."/>
            <person name="Tapia R."/>
            <person name="Land M."/>
            <person name="Hauser L."/>
            <person name="Markowitz V."/>
            <person name="Cheng J.-F."/>
            <person name="Hugenholtz P."/>
            <person name="Woyke T."/>
            <person name="Wu D."/>
            <person name="Tindall B."/>
            <person name="Pomrenke H.G."/>
            <person name="Brambilla E."/>
            <person name="Klenk H.-P."/>
            <person name="Eisen J.A."/>
        </authorList>
    </citation>
    <scope>NUCLEOTIDE SEQUENCE [LARGE SCALE GENOMIC DNA]</scope>
    <source>
        <strain>DSM 17132</strain>
    </source>
</reference>
<evidence type="ECO:0000259" key="4">
    <source>
        <dbReference type="PROSITE" id="PS50956"/>
    </source>
</evidence>
<dbReference type="STRING" id="649349.Lbys_1717"/>
<dbReference type="GO" id="GO:0043565">
    <property type="term" value="F:sequence-specific DNA binding"/>
    <property type="evidence" value="ECO:0007669"/>
    <property type="project" value="InterPro"/>
</dbReference>
<feature type="domain" description="HTH asnC-type" evidence="4">
    <location>
        <begin position="3"/>
        <end position="66"/>
    </location>
</feature>
<dbReference type="InterPro" id="IPR019887">
    <property type="entry name" value="Tscrpt_reg_AsnC/Lrp_C"/>
</dbReference>
<dbReference type="PANTHER" id="PTHR30154">
    <property type="entry name" value="LEUCINE-RESPONSIVE REGULATORY PROTEIN"/>
    <property type="match status" value="1"/>
</dbReference>
<dbReference type="InterPro" id="IPR019888">
    <property type="entry name" value="Tscrpt_reg_AsnC-like"/>
</dbReference>
<dbReference type="GO" id="GO:0005829">
    <property type="term" value="C:cytosol"/>
    <property type="evidence" value="ECO:0007669"/>
    <property type="project" value="TreeGrafter"/>
</dbReference>
<dbReference type="Proteomes" id="UP000007435">
    <property type="component" value="Chromosome"/>
</dbReference>
<name>E4RZK0_LEAB4</name>
<dbReference type="AlphaFoldDB" id="E4RZK0"/>
<keyword evidence="1" id="KW-0805">Transcription regulation</keyword>
<dbReference type="KEGG" id="lby:Lbys_1717"/>
<evidence type="ECO:0000313" key="6">
    <source>
        <dbReference type="Proteomes" id="UP000007435"/>
    </source>
</evidence>
<dbReference type="Pfam" id="PF13412">
    <property type="entry name" value="HTH_24"/>
    <property type="match status" value="1"/>
</dbReference>
<dbReference type="InterPro" id="IPR036390">
    <property type="entry name" value="WH_DNA-bd_sf"/>
</dbReference>